<dbReference type="Pfam" id="PF00856">
    <property type="entry name" value="SET"/>
    <property type="match status" value="1"/>
</dbReference>
<dbReference type="STRING" id="4533.J3N7P8"/>
<dbReference type="eggNOG" id="KOG1338">
    <property type="taxonomic scope" value="Eukaryota"/>
</dbReference>
<dbReference type="EnsemblPlants" id="OB11G18340.1">
    <property type="protein sequence ID" value="OB11G18340.1"/>
    <property type="gene ID" value="OB11G18340"/>
</dbReference>
<sequence>MWFLFKPRRCPTIAAAATSSISKDGDCAAFLPWLRSKAGTCISSVLSLGTSAFGRSLFASEPIQEGDCLMQVPYHVQLTQDKLPQQIRTLLAHGIGDTAKLAVLLIMEQHLELESRWAPYIKSLPTKDQMHNMMLWDPNELNIVKNSSIYDEAIEKKEQARKEFSALKPVFDHFAHLCGEVNLGDFMYASALDFLNHDGVSGSVLLYDEQKDVCEIVADRNYAVGEQVMLRYGKYSNATLALNFGFTLSINRYDQALIRIDMPVKDPLYKYKLDIWQKHSLPISEDMYSSSDATCFVIKY</sequence>
<dbReference type="AlphaFoldDB" id="J3N7P8"/>
<keyword evidence="3" id="KW-1185">Reference proteome</keyword>
<dbReference type="InterPro" id="IPR001214">
    <property type="entry name" value="SET_dom"/>
</dbReference>
<dbReference type="SUPFAM" id="SSF82199">
    <property type="entry name" value="SET domain"/>
    <property type="match status" value="1"/>
</dbReference>
<proteinExistence type="predicted"/>
<evidence type="ECO:0000313" key="3">
    <source>
        <dbReference type="Proteomes" id="UP000006038"/>
    </source>
</evidence>
<organism evidence="2">
    <name type="scientific">Oryza brachyantha</name>
    <name type="common">malo sina</name>
    <dbReference type="NCBI Taxonomy" id="4533"/>
    <lineage>
        <taxon>Eukaryota</taxon>
        <taxon>Viridiplantae</taxon>
        <taxon>Streptophyta</taxon>
        <taxon>Embryophyta</taxon>
        <taxon>Tracheophyta</taxon>
        <taxon>Spermatophyta</taxon>
        <taxon>Magnoliopsida</taxon>
        <taxon>Liliopsida</taxon>
        <taxon>Poales</taxon>
        <taxon>Poaceae</taxon>
        <taxon>BOP clade</taxon>
        <taxon>Oryzoideae</taxon>
        <taxon>Oryzeae</taxon>
        <taxon>Oryzinae</taxon>
        <taxon>Oryza</taxon>
    </lineage>
</organism>
<dbReference type="PANTHER" id="PTHR13271">
    <property type="entry name" value="UNCHARACTERIZED PUTATIVE METHYLTRANSFERASE"/>
    <property type="match status" value="1"/>
</dbReference>
<dbReference type="InterPro" id="IPR046341">
    <property type="entry name" value="SET_dom_sf"/>
</dbReference>
<dbReference type="HOGENOM" id="CLU_037565_2_0_1"/>
<protein>
    <recommendedName>
        <fullName evidence="1">SET domain-containing protein</fullName>
    </recommendedName>
</protein>
<name>J3N7P8_ORYBR</name>
<evidence type="ECO:0000313" key="2">
    <source>
        <dbReference type="EnsemblPlants" id="OB11G18340.1"/>
    </source>
</evidence>
<dbReference type="InterPro" id="IPR050600">
    <property type="entry name" value="SETD3_SETD6_MTase"/>
</dbReference>
<reference evidence="2" key="2">
    <citation type="submission" date="2013-04" db="UniProtKB">
        <authorList>
            <consortium name="EnsemblPlants"/>
        </authorList>
    </citation>
    <scope>IDENTIFICATION</scope>
</reference>
<dbReference type="Proteomes" id="UP000006038">
    <property type="component" value="Chromosome 11"/>
</dbReference>
<feature type="domain" description="SET" evidence="1">
    <location>
        <begin position="54"/>
        <end position="233"/>
    </location>
</feature>
<reference evidence="2" key="1">
    <citation type="journal article" date="2013" name="Nat. Commun.">
        <title>Whole-genome sequencing of Oryza brachyantha reveals mechanisms underlying Oryza genome evolution.</title>
        <authorList>
            <person name="Chen J."/>
            <person name="Huang Q."/>
            <person name="Gao D."/>
            <person name="Wang J."/>
            <person name="Lang Y."/>
            <person name="Liu T."/>
            <person name="Li B."/>
            <person name="Bai Z."/>
            <person name="Luis Goicoechea J."/>
            <person name="Liang C."/>
            <person name="Chen C."/>
            <person name="Zhang W."/>
            <person name="Sun S."/>
            <person name="Liao Y."/>
            <person name="Zhang X."/>
            <person name="Yang L."/>
            <person name="Song C."/>
            <person name="Wang M."/>
            <person name="Shi J."/>
            <person name="Liu G."/>
            <person name="Liu J."/>
            <person name="Zhou H."/>
            <person name="Zhou W."/>
            <person name="Yu Q."/>
            <person name="An N."/>
            <person name="Chen Y."/>
            <person name="Cai Q."/>
            <person name="Wang B."/>
            <person name="Liu B."/>
            <person name="Min J."/>
            <person name="Huang Y."/>
            <person name="Wu H."/>
            <person name="Li Z."/>
            <person name="Zhang Y."/>
            <person name="Yin Y."/>
            <person name="Song W."/>
            <person name="Jiang J."/>
            <person name="Jackson S.A."/>
            <person name="Wing R.A."/>
            <person name="Wang J."/>
            <person name="Chen M."/>
        </authorList>
    </citation>
    <scope>NUCLEOTIDE SEQUENCE [LARGE SCALE GENOMIC DNA]</scope>
    <source>
        <strain evidence="2">cv. IRGC 101232</strain>
    </source>
</reference>
<dbReference type="GO" id="GO:0016279">
    <property type="term" value="F:protein-lysine N-methyltransferase activity"/>
    <property type="evidence" value="ECO:0007669"/>
    <property type="project" value="TreeGrafter"/>
</dbReference>
<accession>J3N7P8</accession>
<dbReference type="OMA" id="ESTCWIS"/>
<dbReference type="Gene3D" id="3.90.1410.10">
    <property type="entry name" value="set domain protein methyltransferase, domain 1"/>
    <property type="match status" value="1"/>
</dbReference>
<evidence type="ECO:0000259" key="1">
    <source>
        <dbReference type="Pfam" id="PF00856"/>
    </source>
</evidence>
<dbReference type="PANTHER" id="PTHR13271:SF134">
    <property type="entry name" value="OS01G0976450 PROTEIN"/>
    <property type="match status" value="1"/>
</dbReference>
<dbReference type="Gramene" id="OB11G18340.1">
    <property type="protein sequence ID" value="OB11G18340.1"/>
    <property type="gene ID" value="OB11G18340"/>
</dbReference>